<dbReference type="EMBL" id="CDQK01000002">
    <property type="protein sequence ID" value="CEP21584.1"/>
    <property type="molecule type" value="Genomic_DNA"/>
</dbReference>
<reference evidence="2" key="1">
    <citation type="journal article" date="2015" name="J. Biotechnol.">
        <title>The structure of the Cyberlindnera jadinii genome and its relation to Candida utilis analyzed by the occurrence of single nucleotide polymorphisms.</title>
        <authorList>
            <person name="Rupp O."/>
            <person name="Brinkrolf K."/>
            <person name="Buerth C."/>
            <person name="Kunigo M."/>
            <person name="Schneider J."/>
            <person name="Jaenicke S."/>
            <person name="Goesmann A."/>
            <person name="Puehler A."/>
            <person name="Jaeger K.-E."/>
            <person name="Ernst J.F."/>
        </authorList>
    </citation>
    <scope>NUCLEOTIDE SEQUENCE [LARGE SCALE GENOMIC DNA]</scope>
    <source>
        <strain evidence="2">ATCC 18201 / CBS 1600 / BCRC 20928 / JCM 3617 / NBRC 0987 / NRRL Y-1542</strain>
    </source>
</reference>
<protein>
    <submittedName>
        <fullName evidence="1">Uncharacterized protein</fullName>
    </submittedName>
</protein>
<proteinExistence type="predicted"/>
<accession>A0A0H5CBF6</accession>
<gene>
    <name evidence="1" type="ORF">BN1211_1714</name>
</gene>
<evidence type="ECO:0000313" key="1">
    <source>
        <dbReference type="EMBL" id="CEP21584.1"/>
    </source>
</evidence>
<dbReference type="AlphaFoldDB" id="A0A0H5CBF6"/>
<evidence type="ECO:0000313" key="2">
    <source>
        <dbReference type="Proteomes" id="UP000038830"/>
    </source>
</evidence>
<organism evidence="1 2">
    <name type="scientific">Cyberlindnera jadinii (strain ATCC 18201 / CBS 1600 / BCRC 20928 / JCM 3617 / NBRC 0987 / NRRL Y-1542)</name>
    <name type="common">Torula yeast</name>
    <name type="synonym">Candida utilis</name>
    <dbReference type="NCBI Taxonomy" id="983966"/>
    <lineage>
        <taxon>Eukaryota</taxon>
        <taxon>Fungi</taxon>
        <taxon>Dikarya</taxon>
        <taxon>Ascomycota</taxon>
        <taxon>Saccharomycotina</taxon>
        <taxon>Saccharomycetes</taxon>
        <taxon>Phaffomycetales</taxon>
        <taxon>Phaffomycetaceae</taxon>
        <taxon>Cyberlindnera</taxon>
    </lineage>
</organism>
<name>A0A0H5CBF6_CYBJN</name>
<sequence length="155" mass="17875">MESLERRVQRLERYVDLSHGSMSACEGVATVRRELSRVVRSNEHLSKLFQNLCNSSINFHLDKFMVLSGEELEIQRQAVYANLDQLTRVLQSLQKLESTLNTNTLHVDTSITQTIGKIQDQYTFLHGLELKYNRLLIRSIALLRNISQNDSLNTI</sequence>
<dbReference type="Proteomes" id="UP000038830">
    <property type="component" value="Unassembled WGS sequence"/>
</dbReference>